<feature type="compositionally biased region" description="Polar residues" evidence="1">
    <location>
        <begin position="118"/>
        <end position="134"/>
    </location>
</feature>
<feature type="region of interest" description="Disordered" evidence="1">
    <location>
        <begin position="604"/>
        <end position="866"/>
    </location>
</feature>
<dbReference type="OrthoDB" id="2742740at2759"/>
<feature type="compositionally biased region" description="Low complexity" evidence="1">
    <location>
        <begin position="658"/>
        <end position="681"/>
    </location>
</feature>
<evidence type="ECO:0000256" key="1">
    <source>
        <dbReference type="SAM" id="MobiDB-lite"/>
    </source>
</evidence>
<dbReference type="EMBL" id="SFCI01001009">
    <property type="protein sequence ID" value="TFY77072.1"/>
    <property type="molecule type" value="Genomic_DNA"/>
</dbReference>
<proteinExistence type="predicted"/>
<comment type="caution">
    <text evidence="2">The sequence shown here is derived from an EMBL/GenBank/DDBJ whole genome shotgun (WGS) entry which is preliminary data.</text>
</comment>
<organism evidence="2 3">
    <name type="scientific">Hericium alpestre</name>
    <dbReference type="NCBI Taxonomy" id="135208"/>
    <lineage>
        <taxon>Eukaryota</taxon>
        <taxon>Fungi</taxon>
        <taxon>Dikarya</taxon>
        <taxon>Basidiomycota</taxon>
        <taxon>Agaricomycotina</taxon>
        <taxon>Agaricomycetes</taxon>
        <taxon>Russulales</taxon>
        <taxon>Hericiaceae</taxon>
        <taxon>Hericium</taxon>
    </lineage>
</organism>
<keyword evidence="3" id="KW-1185">Reference proteome</keyword>
<feature type="region of interest" description="Disordered" evidence="1">
    <location>
        <begin position="182"/>
        <end position="232"/>
    </location>
</feature>
<feature type="region of interest" description="Disordered" evidence="1">
    <location>
        <begin position="113"/>
        <end position="134"/>
    </location>
</feature>
<gene>
    <name evidence="2" type="ORF">EWM64_g6941</name>
</gene>
<dbReference type="STRING" id="135208.A0A4Y9ZQM1"/>
<feature type="compositionally biased region" description="Polar residues" evidence="1">
    <location>
        <begin position="646"/>
        <end position="656"/>
    </location>
</feature>
<evidence type="ECO:0000313" key="2">
    <source>
        <dbReference type="EMBL" id="TFY77072.1"/>
    </source>
</evidence>
<feature type="compositionally biased region" description="Acidic residues" evidence="1">
    <location>
        <begin position="189"/>
        <end position="211"/>
    </location>
</feature>
<reference evidence="2 3" key="1">
    <citation type="submission" date="2019-02" db="EMBL/GenBank/DDBJ databases">
        <title>Genome sequencing of the rare red list fungi Hericium alpestre (H. flagellum).</title>
        <authorList>
            <person name="Buettner E."/>
            <person name="Kellner H."/>
        </authorList>
    </citation>
    <scope>NUCLEOTIDE SEQUENCE [LARGE SCALE GENOMIC DNA]</scope>
    <source>
        <strain evidence="2 3">DSM 108284</strain>
    </source>
</reference>
<dbReference type="AlphaFoldDB" id="A0A4Y9ZQM1"/>
<dbReference type="Proteomes" id="UP000298061">
    <property type="component" value="Unassembled WGS sequence"/>
</dbReference>
<accession>A0A4Y9ZQM1</accession>
<feature type="compositionally biased region" description="Low complexity" evidence="1">
    <location>
        <begin position="619"/>
        <end position="630"/>
    </location>
</feature>
<protein>
    <submittedName>
        <fullName evidence="2">Uncharacterized protein</fullName>
    </submittedName>
</protein>
<feature type="compositionally biased region" description="Basic and acidic residues" evidence="1">
    <location>
        <begin position="839"/>
        <end position="851"/>
    </location>
</feature>
<feature type="compositionally biased region" description="Basic and acidic residues" evidence="1">
    <location>
        <begin position="605"/>
        <end position="618"/>
    </location>
</feature>
<name>A0A4Y9ZQM1_9AGAM</name>
<evidence type="ECO:0000313" key="3">
    <source>
        <dbReference type="Proteomes" id="UP000298061"/>
    </source>
</evidence>
<feature type="region of interest" description="Disordered" evidence="1">
    <location>
        <begin position="37"/>
        <end position="77"/>
    </location>
</feature>
<sequence>MSEELRVCNCREVCKGQDTLVPLRKWYRHAQHRNDIKSLPSFVPQSNSTSTRKHDRSASASGGEGGSSLEASSNAKQPRLVPLVQSETPGSATLTTSSPPTTPIAQSAAEIPNENAARVSSPSSACASGQAVTPTSMDLDSAMVATPPPSPTLSLQELEDNLNTGISSLGSWLTVLSSYVQGPVPPPPVDEDDTPEPGSLEELEDTPEDDVPPSQPSSFPRSMLHPDVLEPLPDDVPSQIQDISTAQEFIRLLRDASLAQDNLPADALERLRNPPREAPDVSDPVLRFSICIFLALSNSSQESYNRIRAGFSLFAACFPDAGLPGMQLLSYDQIKRRIAELSGVVPIIHEMCVNTCLAFTGPFDSNQAILPDSQQALSIIQNADHHTLVYSRNPTYQALLQEKDDFRMRVAMLTAENNTLKFRSPGMPSVVKYEEEGLLLTAAMSGAKAEGTISLPHSEVQVSLRSADYPDIKYWKVETYRDEKKKRKQIAKLEYTPGHQHESDESENAMMWYVEDENGEEIETKRAIDIRSLSRAIFEQLLKADQAPKKWGEISCQAQEFYYAEMYKRYLELRYCDGNWKARKVAIDGYPSWYKGRVKGKKSSVKREIASSGDESRSLKGTKTSKSTESAETVHLDFSDPEGPATTRSSPCSTESLVPVSSASISSTPTTVPSTPATAAPQIQSHVRPVVRPRKKLAALDFQPNIPTPESATSSGVDNTPDSLEPAAQNAATDSGEKLAEPETTADIGHGVTDGTEGQETVDPSMDQFNAETAVDNVHEVSETCEDNATTLEATSKAPAQRGTLNSDVAGVKSNDGLSDKKRHGQSTGKAGTPKKRKADGLEQDKHDGRRGAQLGLCIPPDNYSA</sequence>
<feature type="compositionally biased region" description="Polar residues" evidence="1">
    <location>
        <begin position="708"/>
        <end position="722"/>
    </location>
</feature>